<dbReference type="Proteomes" id="UP000499080">
    <property type="component" value="Unassembled WGS sequence"/>
</dbReference>
<protein>
    <submittedName>
        <fullName evidence="1">Uncharacterized protein</fullName>
    </submittedName>
</protein>
<evidence type="ECO:0000313" key="1">
    <source>
        <dbReference type="EMBL" id="GBM69863.1"/>
    </source>
</evidence>
<organism evidence="1 2">
    <name type="scientific">Araneus ventricosus</name>
    <name type="common">Orbweaver spider</name>
    <name type="synonym">Epeira ventricosa</name>
    <dbReference type="NCBI Taxonomy" id="182803"/>
    <lineage>
        <taxon>Eukaryota</taxon>
        <taxon>Metazoa</taxon>
        <taxon>Ecdysozoa</taxon>
        <taxon>Arthropoda</taxon>
        <taxon>Chelicerata</taxon>
        <taxon>Arachnida</taxon>
        <taxon>Araneae</taxon>
        <taxon>Araneomorphae</taxon>
        <taxon>Entelegynae</taxon>
        <taxon>Araneoidea</taxon>
        <taxon>Araneidae</taxon>
        <taxon>Araneus</taxon>
    </lineage>
</organism>
<sequence length="143" mass="17199">MSDDEFILLEEQRCVMSNKYENLSNEYWLFSRRNRKLENYYYYFETASLHSNDLPTFKSTLKLIRDRLDDAENILWEIASQLYRLEVFLSGTTIFSFQQFTITEKKVETFIQGLLPVLANIRKHFEKIESISLLDCTDRRSRL</sequence>
<comment type="caution">
    <text evidence="1">The sequence shown here is derived from an EMBL/GenBank/DDBJ whole genome shotgun (WGS) entry which is preliminary data.</text>
</comment>
<dbReference type="AlphaFoldDB" id="A0A4Y2HX29"/>
<keyword evidence="2" id="KW-1185">Reference proteome</keyword>
<evidence type="ECO:0000313" key="2">
    <source>
        <dbReference type="Proteomes" id="UP000499080"/>
    </source>
</evidence>
<dbReference type="EMBL" id="BGPR01002217">
    <property type="protein sequence ID" value="GBM69863.1"/>
    <property type="molecule type" value="Genomic_DNA"/>
</dbReference>
<accession>A0A4Y2HX29</accession>
<name>A0A4Y2HX29_ARAVE</name>
<proteinExistence type="predicted"/>
<gene>
    <name evidence="1" type="ORF">AVEN_203831_1</name>
</gene>
<reference evidence="1 2" key="1">
    <citation type="journal article" date="2019" name="Sci. Rep.">
        <title>Orb-weaving spider Araneus ventricosus genome elucidates the spidroin gene catalogue.</title>
        <authorList>
            <person name="Kono N."/>
            <person name="Nakamura H."/>
            <person name="Ohtoshi R."/>
            <person name="Moran D.A.P."/>
            <person name="Shinohara A."/>
            <person name="Yoshida Y."/>
            <person name="Fujiwara M."/>
            <person name="Mori M."/>
            <person name="Tomita M."/>
            <person name="Arakawa K."/>
        </authorList>
    </citation>
    <scope>NUCLEOTIDE SEQUENCE [LARGE SCALE GENOMIC DNA]</scope>
</reference>